<accession>A0A3G8ZDC3</accession>
<dbReference type="EMBL" id="CP034160">
    <property type="protein sequence ID" value="AZI55153.1"/>
    <property type="molecule type" value="Genomic_DNA"/>
</dbReference>
<dbReference type="Proteomes" id="UP000272316">
    <property type="component" value="Chromosome"/>
</dbReference>
<reference evidence="2" key="1">
    <citation type="submission" date="2018-11" db="EMBL/GenBank/DDBJ databases">
        <title>Proposal to divide the Flavobacteriaceae and reorganize its genera based on Amino Acid Identity values calculated from whole genome sequences.</title>
        <authorList>
            <person name="Nicholson A.C."/>
            <person name="Gulvik C.A."/>
            <person name="Whitney A.M."/>
            <person name="Sheth M."/>
            <person name="Batra D."/>
            <person name="Pryor J."/>
            <person name="Bernardet J.-F."/>
            <person name="Hugo C."/>
            <person name="Kampfer P."/>
            <person name="Newman J.D."/>
            <person name="McQuiston J.R."/>
        </authorList>
    </citation>
    <scope>NUCLEOTIDE SEQUENCE [LARGE SCALE GENOMIC DNA]</scope>
    <source>
        <strain evidence="2">H6466</strain>
    </source>
</reference>
<sequence length="103" mass="12149">MNKSELERIYQILSDCRDNFSDAYYDYKIGSNAKIKNAAERKMNSEISLAKRWVDNEEIYQIVTEGKTGYERAVSIEGTFSTDYFYNDMEKILVRLKFFINSL</sequence>
<protein>
    <submittedName>
        <fullName evidence="1">Uncharacterized protein</fullName>
    </submittedName>
</protein>
<dbReference type="RefSeq" id="WP_124986288.1">
    <property type="nucleotide sequence ID" value="NZ_CP034160.1"/>
</dbReference>
<evidence type="ECO:0000313" key="2">
    <source>
        <dbReference type="Proteomes" id="UP000272316"/>
    </source>
</evidence>
<name>A0A3G8ZDC3_9FLAO</name>
<dbReference type="KEGG" id="eva:EIB75_07820"/>
<dbReference type="AlphaFoldDB" id="A0A3G8ZDC3"/>
<proteinExistence type="predicted"/>
<organism evidence="1 2">
    <name type="scientific">Epilithonimonas vandammei</name>
    <dbReference type="NCBI Taxonomy" id="2487072"/>
    <lineage>
        <taxon>Bacteria</taxon>
        <taxon>Pseudomonadati</taxon>
        <taxon>Bacteroidota</taxon>
        <taxon>Flavobacteriia</taxon>
        <taxon>Flavobacteriales</taxon>
        <taxon>Weeksellaceae</taxon>
        <taxon>Chryseobacterium group</taxon>
        <taxon>Epilithonimonas</taxon>
    </lineage>
</organism>
<evidence type="ECO:0000313" key="1">
    <source>
        <dbReference type="EMBL" id="AZI55153.1"/>
    </source>
</evidence>
<gene>
    <name evidence="1" type="ORF">EIB75_07820</name>
</gene>